<sequence>MLSLLRRLVPLLVISILIFPYITRLVTIRTSIISKFNTFEEIYQNRSDDAQFFLNRAKLKGATNSYVEPIYLTDKNLEKLRNDDNIDKSVFDNENIKLENATLLVLCRNWELKDILSSMRSLEDRFNKNYHYPWTFLNDVPFDEEFIMWTTEMASGKTEYGLIPKEDWNTPSFIDQEKYEKSIEKAIKDDIIYGFSKSYRNMCHFNSGYFFRQELTLKYDYYFRVEPGVEYFCDFQMDPFRLLRESGKKYTFVVSLYEYPETIPTLWDTVEDFLNEHPSYLHPNSAIEFLTSKAPIGTNALDLGNSSYNLCHFWSNFEIGDLNFFRSKEYLDYFEYLSKSGGFYYERWGDAPVHSIGAVLLLDKDEILHFEDIGYNHVPFFTYPEGRQVTKYKRCVVPKDKDNINVKLGSCLPRWWKFGSGKKFLKEYYHEDEYLQLKKLLKQ</sequence>
<protein>
    <submittedName>
        <fullName evidence="6">Mannosyltransferase</fullName>
    </submittedName>
</protein>
<keyword evidence="7" id="KW-1185">Reference proteome</keyword>
<dbReference type="PANTHER" id="PTHR31121">
    <property type="entry name" value="ALPHA-1,2 MANNOSYLTRANSFERASE KTR1"/>
    <property type="match status" value="1"/>
</dbReference>
<evidence type="ECO:0000256" key="2">
    <source>
        <dbReference type="ARBA" id="ARBA00007677"/>
    </source>
</evidence>
<evidence type="ECO:0000313" key="6">
    <source>
        <dbReference type="EMBL" id="GMM43525.1"/>
    </source>
</evidence>
<keyword evidence="4" id="KW-0808">Transferase</keyword>
<comment type="subcellular location">
    <subcellularLocation>
        <location evidence="1">Membrane</location>
        <topology evidence="1">Single-pass type II membrane protein</topology>
    </subcellularLocation>
</comment>
<comment type="caution">
    <text evidence="6">The sequence shown here is derived from an EMBL/GenBank/DDBJ whole genome shotgun (WGS) entry which is preliminary data.</text>
</comment>
<dbReference type="GO" id="GO:0006487">
    <property type="term" value="P:protein N-linked glycosylation"/>
    <property type="evidence" value="ECO:0007669"/>
    <property type="project" value="TreeGrafter"/>
</dbReference>
<dbReference type="GO" id="GO:0000032">
    <property type="term" value="P:cell wall mannoprotein biosynthetic process"/>
    <property type="evidence" value="ECO:0007669"/>
    <property type="project" value="TreeGrafter"/>
</dbReference>
<dbReference type="GO" id="GO:0005794">
    <property type="term" value="C:Golgi apparatus"/>
    <property type="evidence" value="ECO:0007669"/>
    <property type="project" value="TreeGrafter"/>
</dbReference>
<gene>
    <name evidence="6" type="ORF">DAPK24_001000</name>
</gene>
<dbReference type="InterPro" id="IPR002685">
    <property type="entry name" value="Glyco_trans_15"/>
</dbReference>
<evidence type="ECO:0000256" key="5">
    <source>
        <dbReference type="ARBA" id="ARBA00022968"/>
    </source>
</evidence>
<evidence type="ECO:0000256" key="3">
    <source>
        <dbReference type="ARBA" id="ARBA00022676"/>
    </source>
</evidence>
<evidence type="ECO:0000313" key="7">
    <source>
        <dbReference type="Proteomes" id="UP001378960"/>
    </source>
</evidence>
<keyword evidence="3 6" id="KW-0328">Glycosyltransferase</keyword>
<evidence type="ECO:0000256" key="4">
    <source>
        <dbReference type="ARBA" id="ARBA00022679"/>
    </source>
</evidence>
<dbReference type="Proteomes" id="UP001378960">
    <property type="component" value="Unassembled WGS sequence"/>
</dbReference>
<dbReference type="AlphaFoldDB" id="A0AAV5QWM8"/>
<dbReference type="SUPFAM" id="SSF53448">
    <property type="entry name" value="Nucleotide-diphospho-sugar transferases"/>
    <property type="match status" value="1"/>
</dbReference>
<dbReference type="GO" id="GO:0006493">
    <property type="term" value="P:protein O-linked glycosylation"/>
    <property type="evidence" value="ECO:0007669"/>
    <property type="project" value="TreeGrafter"/>
</dbReference>
<accession>A0AAV5QWM8</accession>
<proteinExistence type="inferred from homology"/>
<comment type="similarity">
    <text evidence="2">Belongs to the glycosyltransferase 15 family.</text>
</comment>
<dbReference type="FunFam" id="3.90.550.10:FF:000051">
    <property type="entry name" value="Alpha-1,2-mannosyltransferase (Ktr4)"/>
    <property type="match status" value="1"/>
</dbReference>
<keyword evidence="5" id="KW-0812">Transmembrane</keyword>
<dbReference type="Gene3D" id="3.90.550.10">
    <property type="entry name" value="Spore Coat Polysaccharide Biosynthesis Protein SpsA, Chain A"/>
    <property type="match status" value="1"/>
</dbReference>
<reference evidence="6 7" key="1">
    <citation type="journal article" date="2023" name="Elife">
        <title>Identification of key yeast species and microbe-microbe interactions impacting larval growth of Drosophila in the wild.</title>
        <authorList>
            <person name="Mure A."/>
            <person name="Sugiura Y."/>
            <person name="Maeda R."/>
            <person name="Honda K."/>
            <person name="Sakurai N."/>
            <person name="Takahashi Y."/>
            <person name="Watada M."/>
            <person name="Katoh T."/>
            <person name="Gotoh A."/>
            <person name="Gotoh Y."/>
            <person name="Taniguchi I."/>
            <person name="Nakamura K."/>
            <person name="Hayashi T."/>
            <person name="Katayama T."/>
            <person name="Uemura T."/>
            <person name="Hattori Y."/>
        </authorList>
    </citation>
    <scope>NUCLEOTIDE SEQUENCE [LARGE SCALE GENOMIC DNA]</scope>
    <source>
        <strain evidence="6 7">PK-24</strain>
    </source>
</reference>
<keyword evidence="5" id="KW-0735">Signal-anchor</keyword>
<dbReference type="EMBL" id="BTGB01000001">
    <property type="protein sequence ID" value="GMM43525.1"/>
    <property type="molecule type" value="Genomic_DNA"/>
</dbReference>
<dbReference type="GO" id="GO:0016020">
    <property type="term" value="C:membrane"/>
    <property type="evidence" value="ECO:0007669"/>
    <property type="project" value="UniProtKB-SubCell"/>
</dbReference>
<organism evidence="6 7">
    <name type="scientific">Pichia kluyveri</name>
    <name type="common">Yeast</name>
    <dbReference type="NCBI Taxonomy" id="36015"/>
    <lineage>
        <taxon>Eukaryota</taxon>
        <taxon>Fungi</taxon>
        <taxon>Dikarya</taxon>
        <taxon>Ascomycota</taxon>
        <taxon>Saccharomycotina</taxon>
        <taxon>Pichiomycetes</taxon>
        <taxon>Pichiales</taxon>
        <taxon>Pichiaceae</taxon>
        <taxon>Pichia</taxon>
    </lineage>
</organism>
<dbReference type="GO" id="GO:0000026">
    <property type="term" value="F:alpha-1,2-mannosyltransferase activity"/>
    <property type="evidence" value="ECO:0007669"/>
    <property type="project" value="TreeGrafter"/>
</dbReference>
<dbReference type="Pfam" id="PF01793">
    <property type="entry name" value="Glyco_transf_15"/>
    <property type="match status" value="1"/>
</dbReference>
<dbReference type="InterPro" id="IPR029044">
    <property type="entry name" value="Nucleotide-diphossugar_trans"/>
</dbReference>
<name>A0AAV5QWM8_PICKL</name>
<dbReference type="PANTHER" id="PTHR31121:SF10">
    <property type="entry name" value="MANNOSYLTRANSFERASE KTR2-RELATED"/>
    <property type="match status" value="1"/>
</dbReference>
<evidence type="ECO:0000256" key="1">
    <source>
        <dbReference type="ARBA" id="ARBA00004606"/>
    </source>
</evidence>